<evidence type="ECO:0000259" key="1">
    <source>
        <dbReference type="Pfam" id="PF21347"/>
    </source>
</evidence>
<evidence type="ECO:0000313" key="2">
    <source>
        <dbReference type="EMBL" id="GAF94235.1"/>
    </source>
</evidence>
<comment type="caution">
    <text evidence="2">The sequence shown here is derived from an EMBL/GenBank/DDBJ whole genome shotgun (WGS) entry which is preliminary data.</text>
</comment>
<dbReference type="InterPro" id="IPR049279">
    <property type="entry name" value="DUF3108-like"/>
</dbReference>
<feature type="non-terminal residue" evidence="2">
    <location>
        <position position="283"/>
    </location>
</feature>
<gene>
    <name evidence="2" type="ORF">S01H1_26053</name>
</gene>
<feature type="non-terminal residue" evidence="2">
    <location>
        <position position="1"/>
    </location>
</feature>
<sequence>LIILSLSILLGTVSAEQKKEDMDKSIGDKWEYRFTAITENMTMVFTMSIEITGETVVEINGVNYDVFEAVLDGNIESCTLPSTPGVTLTLIEDYGLIDGTIYFTKNIFNETSKMIQNMEFILNCEELDLEMNFDITSVTILTVTSGESPDIIDIGTSWVLTAQSEKTTTTTVYGSFYDTFYEEGYTNTTTETESDIQTTNYECIGEKTITTPAGTFETYEIRKSEVQLGEETYSLLYASDMVSGMVKSIDYDSEGSIIGVMELISYDVGSGSSSSSQDKTPGF</sequence>
<dbReference type="AlphaFoldDB" id="X0V0P9"/>
<organism evidence="2">
    <name type="scientific">marine sediment metagenome</name>
    <dbReference type="NCBI Taxonomy" id="412755"/>
    <lineage>
        <taxon>unclassified sequences</taxon>
        <taxon>metagenomes</taxon>
        <taxon>ecological metagenomes</taxon>
    </lineage>
</organism>
<dbReference type="EMBL" id="BARS01015775">
    <property type="protein sequence ID" value="GAF94235.1"/>
    <property type="molecule type" value="Genomic_DNA"/>
</dbReference>
<name>X0V0P9_9ZZZZ</name>
<reference evidence="2" key="1">
    <citation type="journal article" date="2014" name="Front. Microbiol.">
        <title>High frequency of phylogenetically diverse reductive dehalogenase-homologous genes in deep subseafloor sedimentary metagenomes.</title>
        <authorList>
            <person name="Kawai M."/>
            <person name="Futagami T."/>
            <person name="Toyoda A."/>
            <person name="Takaki Y."/>
            <person name="Nishi S."/>
            <person name="Hori S."/>
            <person name="Arai W."/>
            <person name="Tsubouchi T."/>
            <person name="Morono Y."/>
            <person name="Uchiyama I."/>
            <person name="Ito T."/>
            <person name="Fujiyama A."/>
            <person name="Inagaki F."/>
            <person name="Takami H."/>
        </authorList>
    </citation>
    <scope>NUCLEOTIDE SEQUENCE</scope>
    <source>
        <strain evidence="2">Expedition CK06-06</strain>
    </source>
</reference>
<protein>
    <recommendedName>
        <fullName evidence="1">DUF3108 domain-containing protein</fullName>
    </recommendedName>
</protein>
<proteinExistence type="predicted"/>
<dbReference type="Gene3D" id="2.40.360.20">
    <property type="match status" value="1"/>
</dbReference>
<accession>X0V0P9</accession>
<feature type="domain" description="DUF3108" evidence="1">
    <location>
        <begin position="170"/>
        <end position="263"/>
    </location>
</feature>
<dbReference type="Pfam" id="PF21347">
    <property type="entry name" value="DUF3108_like"/>
    <property type="match status" value="1"/>
</dbReference>